<keyword evidence="3" id="KW-1185">Reference proteome</keyword>
<comment type="caution">
    <text evidence="2">The sequence shown here is derived from an EMBL/GenBank/DDBJ whole genome shotgun (WGS) entry which is preliminary data.</text>
</comment>
<evidence type="ECO:0008006" key="4">
    <source>
        <dbReference type="Google" id="ProtNLM"/>
    </source>
</evidence>
<accession>A0AAD7DSJ5</accession>
<name>A0AAD7DSJ5_MYCRO</name>
<sequence>MPPRFIVQDEGTIRETRDETPSRPRKRQRTDSVINTGRYGNADCLVSAGPVDDDPEFYRTEGDCIVRILNTRFKVRSLLSDSSPVFQDIIPKHREVTRRLDAPLLLIADADEFRVLLWALHTRYAAQPRKHEDVDRLLLVTAIARQYRCAALEAWSSAALLHTVSHDAAFTASCPSALFCRILDPPRLRGPAYYFHIQRMLATQTAVTGRSTTQFHTDLKLSNAQVVCVLSGYWSLASLWERLKRAPPKFTCAEGCVGGKGRCVGVWKERWGVAVASERAGALSVASVLALLATVRELLFADQELKKNVHPQCRLAALDALKTTAQGVKDVRWTGGSLFWVALNSVLELLGNVLDTGFGR</sequence>
<evidence type="ECO:0000256" key="1">
    <source>
        <dbReference type="SAM" id="MobiDB-lite"/>
    </source>
</evidence>
<evidence type="ECO:0000313" key="2">
    <source>
        <dbReference type="EMBL" id="KAJ7696715.1"/>
    </source>
</evidence>
<reference evidence="2" key="1">
    <citation type="submission" date="2023-03" db="EMBL/GenBank/DDBJ databases">
        <title>Massive genome expansion in bonnet fungi (Mycena s.s.) driven by repeated elements and novel gene families across ecological guilds.</title>
        <authorList>
            <consortium name="Lawrence Berkeley National Laboratory"/>
            <person name="Harder C.B."/>
            <person name="Miyauchi S."/>
            <person name="Viragh M."/>
            <person name="Kuo A."/>
            <person name="Thoen E."/>
            <person name="Andreopoulos B."/>
            <person name="Lu D."/>
            <person name="Skrede I."/>
            <person name="Drula E."/>
            <person name="Henrissat B."/>
            <person name="Morin E."/>
            <person name="Kohler A."/>
            <person name="Barry K."/>
            <person name="LaButti K."/>
            <person name="Morin E."/>
            <person name="Salamov A."/>
            <person name="Lipzen A."/>
            <person name="Mereny Z."/>
            <person name="Hegedus B."/>
            <person name="Baldrian P."/>
            <person name="Stursova M."/>
            <person name="Weitz H."/>
            <person name="Taylor A."/>
            <person name="Grigoriev I.V."/>
            <person name="Nagy L.G."/>
            <person name="Martin F."/>
            <person name="Kauserud H."/>
        </authorList>
    </citation>
    <scope>NUCLEOTIDE SEQUENCE</scope>
    <source>
        <strain evidence="2">CBHHK067</strain>
    </source>
</reference>
<feature type="region of interest" description="Disordered" evidence="1">
    <location>
        <begin position="1"/>
        <end position="31"/>
    </location>
</feature>
<gene>
    <name evidence="2" type="ORF">B0H17DRAFT_1197822</name>
</gene>
<protein>
    <recommendedName>
        <fullName evidence="4">BTB domain-containing protein</fullName>
    </recommendedName>
</protein>
<feature type="compositionally biased region" description="Basic and acidic residues" evidence="1">
    <location>
        <begin position="11"/>
        <end position="22"/>
    </location>
</feature>
<evidence type="ECO:0000313" key="3">
    <source>
        <dbReference type="Proteomes" id="UP001221757"/>
    </source>
</evidence>
<organism evidence="2 3">
    <name type="scientific">Mycena rosella</name>
    <name type="common">Pink bonnet</name>
    <name type="synonym">Agaricus rosellus</name>
    <dbReference type="NCBI Taxonomy" id="1033263"/>
    <lineage>
        <taxon>Eukaryota</taxon>
        <taxon>Fungi</taxon>
        <taxon>Dikarya</taxon>
        <taxon>Basidiomycota</taxon>
        <taxon>Agaricomycotina</taxon>
        <taxon>Agaricomycetes</taxon>
        <taxon>Agaricomycetidae</taxon>
        <taxon>Agaricales</taxon>
        <taxon>Marasmiineae</taxon>
        <taxon>Mycenaceae</taxon>
        <taxon>Mycena</taxon>
    </lineage>
</organism>
<dbReference type="EMBL" id="JARKIE010000033">
    <property type="protein sequence ID" value="KAJ7696715.1"/>
    <property type="molecule type" value="Genomic_DNA"/>
</dbReference>
<dbReference type="AlphaFoldDB" id="A0AAD7DSJ5"/>
<proteinExistence type="predicted"/>
<dbReference type="Proteomes" id="UP001221757">
    <property type="component" value="Unassembled WGS sequence"/>
</dbReference>